<protein>
    <recommendedName>
        <fullName evidence="3">Secreted protein</fullName>
    </recommendedName>
</protein>
<comment type="caution">
    <text evidence="1">The sequence shown here is derived from an EMBL/GenBank/DDBJ whole genome shotgun (WGS) entry which is preliminary data.</text>
</comment>
<accession>A0AAW1DCX3</accession>
<evidence type="ECO:0000313" key="1">
    <source>
        <dbReference type="EMBL" id="KAK9508866.1"/>
    </source>
</evidence>
<gene>
    <name evidence="1" type="ORF">O3M35_006324</name>
</gene>
<dbReference type="Proteomes" id="UP001461498">
    <property type="component" value="Unassembled WGS sequence"/>
</dbReference>
<sequence length="86" mass="10049">MFCFRSFRKVVFYIFLFAENPEINFLIAAVTADKIGIHSSAFQEATQTNNQPTGDVQPYYVSKKSLFLFDLRTIHVETSYHLDFWS</sequence>
<evidence type="ECO:0008006" key="3">
    <source>
        <dbReference type="Google" id="ProtNLM"/>
    </source>
</evidence>
<reference evidence="1 2" key="1">
    <citation type="submission" date="2022-12" db="EMBL/GenBank/DDBJ databases">
        <title>Chromosome-level genome assembly of true bugs.</title>
        <authorList>
            <person name="Ma L."/>
            <person name="Li H."/>
        </authorList>
    </citation>
    <scope>NUCLEOTIDE SEQUENCE [LARGE SCALE GENOMIC DNA]</scope>
    <source>
        <strain evidence="1">Lab_2022b</strain>
    </source>
</reference>
<proteinExistence type="predicted"/>
<evidence type="ECO:0000313" key="2">
    <source>
        <dbReference type="Proteomes" id="UP001461498"/>
    </source>
</evidence>
<organism evidence="1 2">
    <name type="scientific">Rhynocoris fuscipes</name>
    <dbReference type="NCBI Taxonomy" id="488301"/>
    <lineage>
        <taxon>Eukaryota</taxon>
        <taxon>Metazoa</taxon>
        <taxon>Ecdysozoa</taxon>
        <taxon>Arthropoda</taxon>
        <taxon>Hexapoda</taxon>
        <taxon>Insecta</taxon>
        <taxon>Pterygota</taxon>
        <taxon>Neoptera</taxon>
        <taxon>Paraneoptera</taxon>
        <taxon>Hemiptera</taxon>
        <taxon>Heteroptera</taxon>
        <taxon>Panheteroptera</taxon>
        <taxon>Cimicomorpha</taxon>
        <taxon>Reduviidae</taxon>
        <taxon>Harpactorinae</taxon>
        <taxon>Harpactorini</taxon>
        <taxon>Rhynocoris</taxon>
    </lineage>
</organism>
<dbReference type="AlphaFoldDB" id="A0AAW1DCX3"/>
<name>A0AAW1DCX3_9HEMI</name>
<dbReference type="EMBL" id="JAPXFL010000003">
    <property type="protein sequence ID" value="KAK9508866.1"/>
    <property type="molecule type" value="Genomic_DNA"/>
</dbReference>
<keyword evidence="2" id="KW-1185">Reference proteome</keyword>